<dbReference type="InterPro" id="IPR036259">
    <property type="entry name" value="MFS_trans_sf"/>
</dbReference>
<keyword evidence="2" id="KW-0813">Transport</keyword>
<feature type="transmembrane region" description="Helical" evidence="8">
    <location>
        <begin position="156"/>
        <end position="177"/>
    </location>
</feature>
<evidence type="ECO:0000256" key="5">
    <source>
        <dbReference type="ARBA" id="ARBA00022692"/>
    </source>
</evidence>
<feature type="transmembrane region" description="Helical" evidence="8">
    <location>
        <begin position="38"/>
        <end position="58"/>
    </location>
</feature>
<keyword evidence="7 8" id="KW-0472">Membrane</keyword>
<dbReference type="EMBL" id="JAGDFX010000004">
    <property type="protein sequence ID" value="MBO1518911.1"/>
    <property type="molecule type" value="Genomic_DNA"/>
</dbReference>
<keyword evidence="6 8" id="KW-1133">Transmembrane helix</keyword>
<feature type="transmembrane region" description="Helical" evidence="8">
    <location>
        <begin position="204"/>
        <end position="224"/>
    </location>
</feature>
<dbReference type="PIRSF" id="PIRSF004925">
    <property type="entry name" value="HcaT"/>
    <property type="match status" value="1"/>
</dbReference>
<dbReference type="RefSeq" id="WP_208004657.1">
    <property type="nucleotide sequence ID" value="NZ_JAGDFX010000004.1"/>
</dbReference>
<comment type="caution">
    <text evidence="10">The sequence shown here is derived from an EMBL/GenBank/DDBJ whole genome shotgun (WGS) entry which is preliminary data.</text>
</comment>
<dbReference type="Gene3D" id="1.20.1250.20">
    <property type="entry name" value="MFS general substrate transporter like domains"/>
    <property type="match status" value="2"/>
</dbReference>
<feature type="transmembrane region" description="Helical" evidence="8">
    <location>
        <begin position="70"/>
        <end position="87"/>
    </location>
</feature>
<evidence type="ECO:0000256" key="7">
    <source>
        <dbReference type="ARBA" id="ARBA00023136"/>
    </source>
</evidence>
<keyword evidence="3" id="KW-1003">Cell membrane</keyword>
<keyword evidence="5 8" id="KW-0812">Transmembrane</keyword>
<feature type="transmembrane region" description="Helical" evidence="8">
    <location>
        <begin position="351"/>
        <end position="370"/>
    </location>
</feature>
<reference evidence="10 11" key="1">
    <citation type="submission" date="2021-03" db="EMBL/GenBank/DDBJ databases">
        <title>Oceanisphaera sp. nov., isolated from the intestine.</title>
        <authorList>
            <person name="Zhao L.-H."/>
            <person name="Shi L.-F."/>
        </authorList>
    </citation>
    <scope>NUCLEOTIDE SEQUENCE [LARGE SCALE GENOMIC DNA]</scope>
    <source>
        <strain evidence="10 11">DM8</strain>
    </source>
</reference>
<evidence type="ECO:0000256" key="4">
    <source>
        <dbReference type="ARBA" id="ARBA00022519"/>
    </source>
</evidence>
<dbReference type="Proteomes" id="UP000664882">
    <property type="component" value="Unassembled WGS sequence"/>
</dbReference>
<dbReference type="PANTHER" id="PTHR23522:SF10">
    <property type="entry name" value="3-PHENYLPROPIONIC ACID TRANSPORTER-RELATED"/>
    <property type="match status" value="1"/>
</dbReference>
<organism evidence="10 11">
    <name type="scientific">Oceanisphaera pacifica</name>
    <dbReference type="NCBI Taxonomy" id="2818389"/>
    <lineage>
        <taxon>Bacteria</taxon>
        <taxon>Pseudomonadati</taxon>
        <taxon>Pseudomonadota</taxon>
        <taxon>Gammaproteobacteria</taxon>
        <taxon>Aeromonadales</taxon>
        <taxon>Aeromonadaceae</taxon>
        <taxon>Oceanisphaera</taxon>
    </lineage>
</organism>
<evidence type="ECO:0000256" key="8">
    <source>
        <dbReference type="SAM" id="Phobius"/>
    </source>
</evidence>
<keyword evidence="11" id="KW-1185">Reference proteome</keyword>
<dbReference type="PANTHER" id="PTHR23522">
    <property type="entry name" value="BLL5896 PROTEIN"/>
    <property type="match status" value="1"/>
</dbReference>
<dbReference type="NCBIfam" id="NF037955">
    <property type="entry name" value="mfs"/>
    <property type="match status" value="1"/>
</dbReference>
<dbReference type="InterPro" id="IPR026032">
    <property type="entry name" value="HcaT-like"/>
</dbReference>
<feature type="transmembrane region" description="Helical" evidence="8">
    <location>
        <begin position="93"/>
        <end position="111"/>
    </location>
</feature>
<evidence type="ECO:0000313" key="11">
    <source>
        <dbReference type="Proteomes" id="UP000664882"/>
    </source>
</evidence>
<sequence length="382" mass="41904">MSPAIWLSALFALFYFSYGIYLPYWSLWLSHIEVEADVIGWLLGLGMVARCVGSLAVMSQLRSAHHLLPAIRLLAGLSVLIVAGFYLSQSLWALVILMLALNLIYPALMPVNEALASRLIQQVRLDYGKSRLWGSFAFIVANVAVGSLSNHWGAQWILHAMLMSLALMWLMSFSPMTPAPVEQHKERQGNSVLTVWRQPEMKRFLLVVSLLQGSHAFYYGFSALHWQSQGYATTTIGYLWGLGVLAEIAVLALNRRWFEGMSAQGLLLAGAAFALVRWGILGSTTELIWLVVAQLLHAGSFCLSHLGAMRYISRDLKPEAVIGAQALYGALALGLVVAVLLVASGKLYPTLGGQTFWLMAAIILPALVLLRRPLQGNAAETP</sequence>
<gene>
    <name evidence="10" type="ORF">J3U76_04545</name>
</gene>
<keyword evidence="4" id="KW-0997">Cell inner membrane</keyword>
<evidence type="ECO:0000313" key="10">
    <source>
        <dbReference type="EMBL" id="MBO1518911.1"/>
    </source>
</evidence>
<evidence type="ECO:0000259" key="9">
    <source>
        <dbReference type="Pfam" id="PF12832"/>
    </source>
</evidence>
<feature type="transmembrane region" description="Helical" evidence="8">
    <location>
        <begin position="320"/>
        <end position="345"/>
    </location>
</feature>
<dbReference type="SUPFAM" id="SSF103473">
    <property type="entry name" value="MFS general substrate transporter"/>
    <property type="match status" value="1"/>
</dbReference>
<dbReference type="InterPro" id="IPR024989">
    <property type="entry name" value="MFS_assoc_dom"/>
</dbReference>
<protein>
    <submittedName>
        <fullName evidence="10">3-phenylpropionate MFS transporter</fullName>
    </submittedName>
</protein>
<evidence type="ECO:0000256" key="6">
    <source>
        <dbReference type="ARBA" id="ARBA00022989"/>
    </source>
</evidence>
<feature type="transmembrane region" description="Helical" evidence="8">
    <location>
        <begin position="287"/>
        <end position="308"/>
    </location>
</feature>
<proteinExistence type="predicted"/>
<dbReference type="Pfam" id="PF12832">
    <property type="entry name" value="MFS_1_like"/>
    <property type="match status" value="1"/>
</dbReference>
<feature type="transmembrane region" description="Helical" evidence="8">
    <location>
        <begin position="236"/>
        <end position="253"/>
    </location>
</feature>
<evidence type="ECO:0000256" key="2">
    <source>
        <dbReference type="ARBA" id="ARBA00022448"/>
    </source>
</evidence>
<comment type="subcellular location">
    <subcellularLocation>
        <location evidence="1">Cell inner membrane</location>
        <topology evidence="1">Multi-pass membrane protein</topology>
    </subcellularLocation>
</comment>
<evidence type="ECO:0000256" key="3">
    <source>
        <dbReference type="ARBA" id="ARBA00022475"/>
    </source>
</evidence>
<feature type="transmembrane region" description="Helical" evidence="8">
    <location>
        <begin position="132"/>
        <end position="150"/>
    </location>
</feature>
<accession>A0ABS3NF46</accession>
<evidence type="ECO:0000256" key="1">
    <source>
        <dbReference type="ARBA" id="ARBA00004429"/>
    </source>
</evidence>
<feature type="transmembrane region" description="Helical" evidence="8">
    <location>
        <begin position="265"/>
        <end position="281"/>
    </location>
</feature>
<name>A0ABS3NF46_9GAMM</name>
<feature type="domain" description="Major facilitator superfamily associated" evidence="9">
    <location>
        <begin position="5"/>
        <end position="358"/>
    </location>
</feature>
<dbReference type="NCBIfam" id="NF008346">
    <property type="entry name" value="PRK11128.1"/>
    <property type="match status" value="1"/>
</dbReference>